<dbReference type="Gene3D" id="1.20.120.1900">
    <property type="entry name" value="Gamma-tubulin complex, C-terminal domain"/>
    <property type="match status" value="1"/>
</dbReference>
<dbReference type="InterPro" id="IPR040457">
    <property type="entry name" value="GCP_C"/>
</dbReference>
<dbReference type="Pfam" id="PF17681">
    <property type="entry name" value="GCP_N_terminal"/>
    <property type="match status" value="1"/>
</dbReference>
<keyword evidence="5 6" id="KW-0206">Cytoskeleton</keyword>
<dbReference type="GO" id="GO:0007020">
    <property type="term" value="P:microtubule nucleation"/>
    <property type="evidence" value="ECO:0007669"/>
    <property type="project" value="InterPro"/>
</dbReference>
<dbReference type="PANTHER" id="PTHR19302">
    <property type="entry name" value="GAMMA TUBULIN COMPLEX PROTEIN"/>
    <property type="match status" value="1"/>
</dbReference>
<accession>A0A6A5XAP1</accession>
<dbReference type="GO" id="GO:0000922">
    <property type="term" value="C:spindle pole"/>
    <property type="evidence" value="ECO:0007669"/>
    <property type="project" value="InterPro"/>
</dbReference>
<feature type="region of interest" description="Disordered" evidence="7">
    <location>
        <begin position="581"/>
        <end position="608"/>
    </location>
</feature>
<evidence type="ECO:0000313" key="10">
    <source>
        <dbReference type="EMBL" id="KAF2009979.1"/>
    </source>
</evidence>
<feature type="compositionally biased region" description="Acidic residues" evidence="7">
    <location>
        <begin position="760"/>
        <end position="772"/>
    </location>
</feature>
<evidence type="ECO:0000256" key="1">
    <source>
        <dbReference type="ARBA" id="ARBA00004267"/>
    </source>
</evidence>
<dbReference type="GO" id="GO:0005874">
    <property type="term" value="C:microtubule"/>
    <property type="evidence" value="ECO:0007669"/>
    <property type="project" value="UniProtKB-KW"/>
</dbReference>
<comment type="similarity">
    <text evidence="2 6">Belongs to the TUBGCP family.</text>
</comment>
<dbReference type="Proteomes" id="UP000799778">
    <property type="component" value="Unassembled WGS sequence"/>
</dbReference>
<evidence type="ECO:0000256" key="5">
    <source>
        <dbReference type="ARBA" id="ARBA00023212"/>
    </source>
</evidence>
<evidence type="ECO:0000259" key="9">
    <source>
        <dbReference type="Pfam" id="PF17681"/>
    </source>
</evidence>
<dbReference type="InterPro" id="IPR007259">
    <property type="entry name" value="GCP"/>
</dbReference>
<dbReference type="GO" id="GO:0031122">
    <property type="term" value="P:cytoplasmic microtubule organization"/>
    <property type="evidence" value="ECO:0007669"/>
    <property type="project" value="TreeGrafter"/>
</dbReference>
<feature type="region of interest" description="Disordered" evidence="7">
    <location>
        <begin position="760"/>
        <end position="779"/>
    </location>
</feature>
<feature type="domain" description="Gamma tubulin complex component protein N-terminal" evidence="9">
    <location>
        <begin position="2"/>
        <end position="324"/>
    </location>
</feature>
<dbReference type="GO" id="GO:0051321">
    <property type="term" value="P:meiotic cell cycle"/>
    <property type="evidence" value="ECO:0007669"/>
    <property type="project" value="TreeGrafter"/>
</dbReference>
<dbReference type="Pfam" id="PF04130">
    <property type="entry name" value="GCP_C_terminal"/>
    <property type="match status" value="1"/>
</dbReference>
<comment type="subcellular location">
    <subcellularLocation>
        <location evidence="1 6">Cytoplasm</location>
        <location evidence="1 6">Cytoskeleton</location>
        <location evidence="1 6">Microtubule organizing center</location>
    </subcellularLocation>
</comment>
<feature type="domain" description="Gamma tubulin complex component C-terminal" evidence="8">
    <location>
        <begin position="333"/>
        <end position="712"/>
    </location>
</feature>
<keyword evidence="3 6" id="KW-0963">Cytoplasm</keyword>
<evidence type="ECO:0000259" key="8">
    <source>
        <dbReference type="Pfam" id="PF04130"/>
    </source>
</evidence>
<dbReference type="GeneID" id="54282855"/>
<evidence type="ECO:0000313" key="11">
    <source>
        <dbReference type="Proteomes" id="UP000799778"/>
    </source>
</evidence>
<protein>
    <recommendedName>
        <fullName evidence="6">Spindle pole body component</fullName>
    </recommendedName>
</protein>
<dbReference type="InterPro" id="IPR042241">
    <property type="entry name" value="GCP_C_sf"/>
</dbReference>
<sequence>MLHEILLSLSGHPSALFDAPSSDRASQKSSHVTNSTSPLALLSAPEAELLSSLAHLSRLHRRIRDHVAKIAASHPSTVCRAVATAITSHHLENFQRKVLDVESRILTQDASAVGAYNIVPLAAIVAEFSEFTRPMEWLWEMSVFMLDADDSSRKYDTERVNGKTASGAEIMNKLRSEAQTGYPDIEETALHLGKVAETSWLRQLSTWLLYGRLPSFGATDFFISAENEDDLVFVINHKLLPKFVTRQTASSMLFIGKSLNQIRSLPASSKTSTMASSMTSELDLLPTHVGYLSEITAPISSAKMSSAVTNIRLSLSRNLLQHLLPRERIVEILTLLYQFFLLGRGEFATVLIAEADEKLQSRHRAPAPGKPGHGIQGVLLKENEINNTLSRAWSVLASLGGEDDHTDDILDLAMDIVHLNVQPTSAHRPGTPGRARESNTSLPTLSPVVFSDLLLSVPTSLTFSLQPPLDLFMTKHDLDVYSTINAYLLACRRAHLHLTHLWKQSSIRREHPAPPNHTYTNTPYGRAILAKRRTRFDTRTREMRKVWATCSAAIFFLSESEAYFAGEVIRESFNHFLAWVSGPTSTPNPPPNPQPSNQKQQQQHDPESLTRAHRLFLTSITTSLLLTDTPFTTTLRSFLAHASELTALISRLQVVRASLDLADDDGVEDDVDLATNLVKEEGEVRVQLDRARRRLDGDMKALVGRLRDIDAERVGGDVSSVVGKGNAGGGAGEGGEEGMVYKPLRIGGVDRLLMKLDWGAVDDEGDGDDDDEVGRRDLV</sequence>
<dbReference type="AlphaFoldDB" id="A0A6A5XAP1"/>
<gene>
    <name evidence="10" type="ORF">BU24DRAFT_400579</name>
</gene>
<evidence type="ECO:0000256" key="4">
    <source>
        <dbReference type="ARBA" id="ARBA00022701"/>
    </source>
</evidence>
<keyword evidence="4 6" id="KW-0493">Microtubule</keyword>
<dbReference type="GO" id="GO:0000278">
    <property type="term" value="P:mitotic cell cycle"/>
    <property type="evidence" value="ECO:0007669"/>
    <property type="project" value="TreeGrafter"/>
</dbReference>
<proteinExistence type="inferred from homology"/>
<evidence type="ECO:0000256" key="2">
    <source>
        <dbReference type="ARBA" id="ARBA00010337"/>
    </source>
</evidence>
<dbReference type="GO" id="GO:0044732">
    <property type="term" value="C:mitotic spindle pole body"/>
    <property type="evidence" value="ECO:0007669"/>
    <property type="project" value="TreeGrafter"/>
</dbReference>
<evidence type="ECO:0000256" key="7">
    <source>
        <dbReference type="SAM" id="MobiDB-lite"/>
    </source>
</evidence>
<dbReference type="InterPro" id="IPR041470">
    <property type="entry name" value="GCP_N"/>
</dbReference>
<dbReference type="OrthoDB" id="78652at2759"/>
<dbReference type="PANTHER" id="PTHR19302:SF27">
    <property type="entry name" value="GAMMA-TUBULIN COMPLEX COMPONENT 4"/>
    <property type="match status" value="1"/>
</dbReference>
<dbReference type="GO" id="GO:0043015">
    <property type="term" value="F:gamma-tubulin binding"/>
    <property type="evidence" value="ECO:0007669"/>
    <property type="project" value="InterPro"/>
</dbReference>
<evidence type="ECO:0000256" key="3">
    <source>
        <dbReference type="ARBA" id="ARBA00022490"/>
    </source>
</evidence>
<dbReference type="GO" id="GO:0000930">
    <property type="term" value="C:gamma-tubulin complex"/>
    <property type="evidence" value="ECO:0007669"/>
    <property type="project" value="UniProtKB-ARBA"/>
</dbReference>
<name>A0A6A5XAP1_9PLEO</name>
<dbReference type="GO" id="GO:0051011">
    <property type="term" value="F:microtubule minus-end binding"/>
    <property type="evidence" value="ECO:0007669"/>
    <property type="project" value="TreeGrafter"/>
</dbReference>
<evidence type="ECO:0000256" key="6">
    <source>
        <dbReference type="RuleBase" id="RU363050"/>
    </source>
</evidence>
<organism evidence="10 11">
    <name type="scientific">Aaosphaeria arxii CBS 175.79</name>
    <dbReference type="NCBI Taxonomy" id="1450172"/>
    <lineage>
        <taxon>Eukaryota</taxon>
        <taxon>Fungi</taxon>
        <taxon>Dikarya</taxon>
        <taxon>Ascomycota</taxon>
        <taxon>Pezizomycotina</taxon>
        <taxon>Dothideomycetes</taxon>
        <taxon>Pleosporomycetidae</taxon>
        <taxon>Pleosporales</taxon>
        <taxon>Pleosporales incertae sedis</taxon>
        <taxon>Aaosphaeria</taxon>
    </lineage>
</organism>
<reference evidence="10" key="1">
    <citation type="journal article" date="2020" name="Stud. Mycol.">
        <title>101 Dothideomycetes genomes: a test case for predicting lifestyles and emergence of pathogens.</title>
        <authorList>
            <person name="Haridas S."/>
            <person name="Albert R."/>
            <person name="Binder M."/>
            <person name="Bloem J."/>
            <person name="Labutti K."/>
            <person name="Salamov A."/>
            <person name="Andreopoulos B."/>
            <person name="Baker S."/>
            <person name="Barry K."/>
            <person name="Bills G."/>
            <person name="Bluhm B."/>
            <person name="Cannon C."/>
            <person name="Castanera R."/>
            <person name="Culley D."/>
            <person name="Daum C."/>
            <person name="Ezra D."/>
            <person name="Gonzalez J."/>
            <person name="Henrissat B."/>
            <person name="Kuo A."/>
            <person name="Liang C."/>
            <person name="Lipzen A."/>
            <person name="Lutzoni F."/>
            <person name="Magnuson J."/>
            <person name="Mondo S."/>
            <person name="Nolan M."/>
            <person name="Ohm R."/>
            <person name="Pangilinan J."/>
            <person name="Park H.-J."/>
            <person name="Ramirez L."/>
            <person name="Alfaro M."/>
            <person name="Sun H."/>
            <person name="Tritt A."/>
            <person name="Yoshinaga Y."/>
            <person name="Zwiers L.-H."/>
            <person name="Turgeon B."/>
            <person name="Goodwin S."/>
            <person name="Spatafora J."/>
            <person name="Crous P."/>
            <person name="Grigoriev I."/>
        </authorList>
    </citation>
    <scope>NUCLEOTIDE SEQUENCE</scope>
    <source>
        <strain evidence="10">CBS 175.79</strain>
    </source>
</reference>
<dbReference type="GO" id="GO:0051225">
    <property type="term" value="P:spindle assembly"/>
    <property type="evidence" value="ECO:0007669"/>
    <property type="project" value="TreeGrafter"/>
</dbReference>
<dbReference type="RefSeq" id="XP_033378318.1">
    <property type="nucleotide sequence ID" value="XM_033525458.1"/>
</dbReference>
<dbReference type="EMBL" id="ML978077">
    <property type="protein sequence ID" value="KAF2009979.1"/>
    <property type="molecule type" value="Genomic_DNA"/>
</dbReference>
<keyword evidence="11" id="KW-1185">Reference proteome</keyword>